<dbReference type="Gene3D" id="3.40.630.30">
    <property type="match status" value="1"/>
</dbReference>
<sequence length="175" mass="20380">MSGYFVRDALLLRPLEPEDLDQLYRWENDTRLWENGSTVTPFSKFALRQYLQDARQDIYQVRQLRMMIVDKGSNRAAGTIDLYDFDPLNGRAGIGILVDEDFRRRGYGLQALSCMEDYAFNHLKLHQLYAFVPAGNKASRALFEKAKYEKSAVLKDWVTVSREFVDVIVMQKIKK</sequence>
<gene>
    <name evidence="2" type="primary">p20</name>
    <name evidence="2" type="ORF">ING2E5A_2524</name>
</gene>
<keyword evidence="2" id="KW-0808">Transferase</keyword>
<organism evidence="2 3">
    <name type="scientific">Petrimonas mucosa</name>
    <dbReference type="NCBI Taxonomy" id="1642646"/>
    <lineage>
        <taxon>Bacteria</taxon>
        <taxon>Pseudomonadati</taxon>
        <taxon>Bacteroidota</taxon>
        <taxon>Bacteroidia</taxon>
        <taxon>Bacteroidales</taxon>
        <taxon>Dysgonomonadaceae</taxon>
        <taxon>Petrimonas</taxon>
    </lineage>
</organism>
<dbReference type="CDD" id="cd04301">
    <property type="entry name" value="NAT_SF"/>
    <property type="match status" value="1"/>
</dbReference>
<reference evidence="2 3" key="1">
    <citation type="submission" date="2016-08" db="EMBL/GenBank/DDBJ databases">
        <authorList>
            <person name="Seilhamer J.J."/>
        </authorList>
    </citation>
    <scope>NUCLEOTIDE SEQUENCE [LARGE SCALE GENOMIC DNA]</scope>
    <source>
        <strain evidence="2">ING2-E5A</strain>
    </source>
</reference>
<dbReference type="RefSeq" id="WP_071137629.1">
    <property type="nucleotide sequence ID" value="NZ_DUQN01000011.1"/>
</dbReference>
<dbReference type="EMBL" id="LT608328">
    <property type="protein sequence ID" value="SCM59320.1"/>
    <property type="molecule type" value="Genomic_DNA"/>
</dbReference>
<keyword evidence="3" id="KW-1185">Reference proteome</keyword>
<dbReference type="PANTHER" id="PTHR43415:SF3">
    <property type="entry name" value="GNAT-FAMILY ACETYLTRANSFERASE"/>
    <property type="match status" value="1"/>
</dbReference>
<dbReference type="KEGG" id="pmuc:ING2E5A_2524"/>
<dbReference type="GO" id="GO:0016747">
    <property type="term" value="F:acyltransferase activity, transferring groups other than amino-acyl groups"/>
    <property type="evidence" value="ECO:0007669"/>
    <property type="project" value="InterPro"/>
</dbReference>
<feature type="domain" description="N-acetyltransferase" evidence="1">
    <location>
        <begin position="10"/>
        <end position="175"/>
    </location>
</feature>
<protein>
    <submittedName>
        <fullName evidence="2">Putative N-acetyltransferase p20</fullName>
        <ecNumber evidence="2">2.3.1.-</ecNumber>
    </submittedName>
</protein>
<dbReference type="EC" id="2.3.1.-" evidence="2"/>
<dbReference type="SUPFAM" id="SSF55729">
    <property type="entry name" value="Acyl-CoA N-acyltransferases (Nat)"/>
    <property type="match status" value="1"/>
</dbReference>
<evidence type="ECO:0000259" key="1">
    <source>
        <dbReference type="PROSITE" id="PS51186"/>
    </source>
</evidence>
<dbReference type="InterPro" id="IPR000182">
    <property type="entry name" value="GNAT_dom"/>
</dbReference>
<name>A0A1G4G9T5_9BACT</name>
<dbReference type="Proteomes" id="UP000178485">
    <property type="component" value="Chromosome i"/>
</dbReference>
<accession>A0A1G4G9T5</accession>
<dbReference type="Pfam" id="PF13302">
    <property type="entry name" value="Acetyltransf_3"/>
    <property type="match status" value="1"/>
</dbReference>
<evidence type="ECO:0000313" key="3">
    <source>
        <dbReference type="Proteomes" id="UP000178485"/>
    </source>
</evidence>
<dbReference type="AlphaFoldDB" id="A0A1G4G9T5"/>
<dbReference type="PANTHER" id="PTHR43415">
    <property type="entry name" value="SPERMIDINE N(1)-ACETYLTRANSFERASE"/>
    <property type="match status" value="1"/>
</dbReference>
<proteinExistence type="predicted"/>
<dbReference type="InterPro" id="IPR016181">
    <property type="entry name" value="Acyl_CoA_acyltransferase"/>
</dbReference>
<keyword evidence="2" id="KW-0012">Acyltransferase</keyword>
<dbReference type="PROSITE" id="PS51186">
    <property type="entry name" value="GNAT"/>
    <property type="match status" value="1"/>
</dbReference>
<evidence type="ECO:0000313" key="2">
    <source>
        <dbReference type="EMBL" id="SCM59320.1"/>
    </source>
</evidence>
<dbReference type="STRING" id="1642646.ING2E5A_2524"/>